<evidence type="ECO:0000313" key="7">
    <source>
        <dbReference type="EMBL" id="SON55032.1"/>
    </source>
</evidence>
<dbReference type="FunFam" id="3.90.76.10:FF:000007">
    <property type="entry name" value="Dipeptide ABC transporter periplasmic dipeptide-binding protein"/>
    <property type="match status" value="1"/>
</dbReference>
<comment type="similarity">
    <text evidence="2">Belongs to the bacterial solute-binding protein 5 family.</text>
</comment>
<evidence type="ECO:0000259" key="6">
    <source>
        <dbReference type="Pfam" id="PF00496"/>
    </source>
</evidence>
<reference evidence="8" key="1">
    <citation type="submission" date="2017-09" db="EMBL/GenBank/DDBJ databases">
        <title>Genome sequence of Nannocystis excedens DSM 71.</title>
        <authorList>
            <person name="Blom J."/>
        </authorList>
    </citation>
    <scope>NUCLEOTIDE SEQUENCE [LARGE SCALE GENOMIC DNA]</scope>
    <source>
        <strain evidence="8">type strain: E19</strain>
    </source>
</reference>
<dbReference type="Pfam" id="PF00496">
    <property type="entry name" value="SBP_bac_5"/>
    <property type="match status" value="1"/>
</dbReference>
<dbReference type="AlphaFoldDB" id="A0A2C9D401"/>
<keyword evidence="8" id="KW-1185">Reference proteome</keyword>
<accession>A0A2C9D401</accession>
<keyword evidence="3" id="KW-0813">Transport</keyword>
<feature type="chain" id="PRO_5012654773" evidence="5">
    <location>
        <begin position="30"/>
        <end position="546"/>
    </location>
</feature>
<feature type="domain" description="Solute-binding protein family 5" evidence="6">
    <location>
        <begin position="96"/>
        <end position="465"/>
    </location>
</feature>
<dbReference type="KEGG" id="hdi:HDIA_1491"/>
<dbReference type="PANTHER" id="PTHR30290:SF10">
    <property type="entry name" value="PERIPLASMIC OLIGOPEPTIDE-BINDING PROTEIN-RELATED"/>
    <property type="match status" value="1"/>
</dbReference>
<evidence type="ECO:0000256" key="1">
    <source>
        <dbReference type="ARBA" id="ARBA00004418"/>
    </source>
</evidence>
<dbReference type="Proteomes" id="UP000223606">
    <property type="component" value="Chromosome 1"/>
</dbReference>
<evidence type="ECO:0000313" key="8">
    <source>
        <dbReference type="Proteomes" id="UP000223606"/>
    </source>
</evidence>
<dbReference type="Gene3D" id="3.40.190.10">
    <property type="entry name" value="Periplasmic binding protein-like II"/>
    <property type="match status" value="1"/>
</dbReference>
<dbReference type="GO" id="GO:0043190">
    <property type="term" value="C:ATP-binding cassette (ABC) transporter complex"/>
    <property type="evidence" value="ECO:0007669"/>
    <property type="project" value="InterPro"/>
</dbReference>
<dbReference type="InterPro" id="IPR030678">
    <property type="entry name" value="Peptide/Ni-bd"/>
</dbReference>
<dbReference type="EMBL" id="LT960614">
    <property type="protein sequence ID" value="SON55032.1"/>
    <property type="molecule type" value="Genomic_DNA"/>
</dbReference>
<dbReference type="GO" id="GO:1904680">
    <property type="term" value="F:peptide transmembrane transporter activity"/>
    <property type="evidence" value="ECO:0007669"/>
    <property type="project" value="TreeGrafter"/>
</dbReference>
<dbReference type="Gene3D" id="3.90.76.10">
    <property type="entry name" value="Dipeptide-binding Protein, Domain 1"/>
    <property type="match status" value="1"/>
</dbReference>
<evidence type="ECO:0000256" key="5">
    <source>
        <dbReference type="SAM" id="SignalP"/>
    </source>
</evidence>
<dbReference type="InterPro" id="IPR000914">
    <property type="entry name" value="SBP_5_dom"/>
</dbReference>
<dbReference type="GO" id="GO:0030288">
    <property type="term" value="C:outer membrane-bounded periplasmic space"/>
    <property type="evidence" value="ECO:0007669"/>
    <property type="project" value="UniProtKB-ARBA"/>
</dbReference>
<dbReference type="PIRSF" id="PIRSF002741">
    <property type="entry name" value="MppA"/>
    <property type="match status" value="1"/>
</dbReference>
<evidence type="ECO:0000256" key="4">
    <source>
        <dbReference type="ARBA" id="ARBA00022729"/>
    </source>
</evidence>
<protein>
    <submittedName>
        <fullName evidence="7">Putative D,D-dipeptide-binding periplasmic protein DdpA</fullName>
    </submittedName>
</protein>
<dbReference type="CDD" id="cd08512">
    <property type="entry name" value="PBP2_NikA_DppA_OppA_like_7"/>
    <property type="match status" value="1"/>
</dbReference>
<dbReference type="GO" id="GO:0015833">
    <property type="term" value="P:peptide transport"/>
    <property type="evidence" value="ECO:0007669"/>
    <property type="project" value="TreeGrafter"/>
</dbReference>
<proteinExistence type="inferred from homology"/>
<dbReference type="RefSeq" id="WP_245884193.1">
    <property type="nucleotide sequence ID" value="NZ_LT960614.1"/>
</dbReference>
<evidence type="ECO:0000256" key="2">
    <source>
        <dbReference type="ARBA" id="ARBA00005695"/>
    </source>
</evidence>
<dbReference type="SUPFAM" id="SSF53850">
    <property type="entry name" value="Periplasmic binding protein-like II"/>
    <property type="match status" value="1"/>
</dbReference>
<dbReference type="Gene3D" id="3.10.105.10">
    <property type="entry name" value="Dipeptide-binding Protein, Domain 3"/>
    <property type="match status" value="1"/>
</dbReference>
<dbReference type="PANTHER" id="PTHR30290">
    <property type="entry name" value="PERIPLASMIC BINDING COMPONENT OF ABC TRANSPORTER"/>
    <property type="match status" value="1"/>
</dbReference>
<gene>
    <name evidence="7" type="primary">ddpA_1</name>
    <name evidence="7" type="ORF">HDIA_1491</name>
</gene>
<name>A0A2C9D401_9HYPH</name>
<sequence length="546" mass="61098">MMKPLATFLCEGRSARLGAVAAVSLIALAAGLAPASAQPPKDVLVEVGEHGPNSLDPMTPAASEYSQMVAWQIYDRLVTHGFKTLPDGKMIYDYENIQPELATSWEISDDKKTLIFHLREDATFHDGTPVTAEDVKWSFDRAIAAGGFPAIQMAAGSFTDPDQFSVVDKYTFKITLPEPNKLALPDLAVPVPNIVNKTLALKHATTDDPWALEWTRDHDAGGGPFEVTSWKAGDQIVFDRFDDWKSGDKPALKKVVYRQIASPGTRRALLEKGDVDISIGLPPKDYAELAEGGKVNVVGTLMQNETFHVDMNVTMAPFDNKLVREAVAYALPYDAIMSQALYHRAEPLYGADPEVPYAPKWPVASPYNTDLDKAKALLKEAGLEKGFKTDLYYDMSQATVQEPMALLIQEQLKKIGIEVTLNKVPGSDWFAKMGSKSMPMDINYFYGWLDYPEYFFFWTYDGKNNSVFNTSNYVNPELDDLIAKARFESDKTKYDAIISKMNEIVMTDVPRAPVAHLFSDVAMQKNVKGYRYWFHTHVDYRYISKE</sequence>
<evidence type="ECO:0000256" key="3">
    <source>
        <dbReference type="ARBA" id="ARBA00022448"/>
    </source>
</evidence>
<feature type="signal peptide" evidence="5">
    <location>
        <begin position="1"/>
        <end position="29"/>
    </location>
</feature>
<keyword evidence="4 5" id="KW-0732">Signal</keyword>
<comment type="subcellular location">
    <subcellularLocation>
        <location evidence="1">Periplasm</location>
    </subcellularLocation>
</comment>
<organism evidence="7 8">
    <name type="scientific">Hartmannibacter diazotrophicus</name>
    <dbReference type="NCBI Taxonomy" id="1482074"/>
    <lineage>
        <taxon>Bacteria</taxon>
        <taxon>Pseudomonadati</taxon>
        <taxon>Pseudomonadota</taxon>
        <taxon>Alphaproteobacteria</taxon>
        <taxon>Hyphomicrobiales</taxon>
        <taxon>Pleomorphomonadaceae</taxon>
        <taxon>Hartmannibacter</taxon>
    </lineage>
</organism>
<dbReference type="InterPro" id="IPR039424">
    <property type="entry name" value="SBP_5"/>
</dbReference>